<dbReference type="InterPro" id="IPR026791">
    <property type="entry name" value="DOCK"/>
</dbReference>
<evidence type="ECO:0000313" key="2">
    <source>
        <dbReference type="EMBL" id="TNN73876.1"/>
    </source>
</evidence>
<proteinExistence type="predicted"/>
<comment type="caution">
    <text evidence="2">The sequence shown here is derived from an EMBL/GenBank/DDBJ whole genome shotgun (WGS) entry which is preliminary data.</text>
</comment>
<dbReference type="EMBL" id="SRLO01000120">
    <property type="protein sequence ID" value="TNN73876.1"/>
    <property type="molecule type" value="Genomic_DNA"/>
</dbReference>
<dbReference type="GO" id="GO:0005737">
    <property type="term" value="C:cytoplasm"/>
    <property type="evidence" value="ECO:0007669"/>
    <property type="project" value="TreeGrafter"/>
</dbReference>
<dbReference type="PANTHER" id="PTHR45653:SF1">
    <property type="entry name" value="DEDICATOR OF CYTOKINESIS PROTEIN 1"/>
    <property type="match status" value="1"/>
</dbReference>
<dbReference type="GO" id="GO:0007264">
    <property type="term" value="P:small GTPase-mediated signal transduction"/>
    <property type="evidence" value="ECO:0007669"/>
    <property type="project" value="InterPro"/>
</dbReference>
<gene>
    <name evidence="2" type="primary">Dock1_0</name>
    <name evidence="2" type="ORF">EYF80_015893</name>
</gene>
<feature type="domain" description="Dedicator of cytokinesis TPR repeats region" evidence="1">
    <location>
        <begin position="19"/>
        <end position="98"/>
    </location>
</feature>
<evidence type="ECO:0000313" key="3">
    <source>
        <dbReference type="Proteomes" id="UP000314294"/>
    </source>
</evidence>
<dbReference type="PANTHER" id="PTHR45653">
    <property type="entry name" value="DEDICATOR OF CYTOKINESIS"/>
    <property type="match status" value="1"/>
</dbReference>
<accession>A0A4Z2I747</accession>
<dbReference type="GO" id="GO:0016477">
    <property type="term" value="P:cell migration"/>
    <property type="evidence" value="ECO:0007669"/>
    <property type="project" value="TreeGrafter"/>
</dbReference>
<dbReference type="Pfam" id="PF23554">
    <property type="entry name" value="TPR_DOCK"/>
    <property type="match status" value="1"/>
</dbReference>
<reference evidence="2 3" key="1">
    <citation type="submission" date="2019-03" db="EMBL/GenBank/DDBJ databases">
        <title>First draft genome of Liparis tanakae, snailfish: a comprehensive survey of snailfish specific genes.</title>
        <authorList>
            <person name="Kim W."/>
            <person name="Song I."/>
            <person name="Jeong J.-H."/>
            <person name="Kim D."/>
            <person name="Kim S."/>
            <person name="Ryu S."/>
            <person name="Song J.Y."/>
            <person name="Lee S.K."/>
        </authorList>
    </citation>
    <scope>NUCLEOTIDE SEQUENCE [LARGE SCALE GENOMIC DNA]</scope>
    <source>
        <tissue evidence="2">Muscle</tissue>
    </source>
</reference>
<dbReference type="GO" id="GO:0007520">
    <property type="term" value="P:myoblast fusion"/>
    <property type="evidence" value="ECO:0007669"/>
    <property type="project" value="TreeGrafter"/>
</dbReference>
<dbReference type="InterPro" id="IPR056372">
    <property type="entry name" value="TPR_DOCK"/>
</dbReference>
<dbReference type="Proteomes" id="UP000314294">
    <property type="component" value="Unassembled WGS sequence"/>
</dbReference>
<dbReference type="AlphaFoldDB" id="A0A4Z2I747"/>
<evidence type="ECO:0000259" key="1">
    <source>
        <dbReference type="Pfam" id="PF23554"/>
    </source>
</evidence>
<dbReference type="GO" id="GO:0005085">
    <property type="term" value="F:guanyl-nucleotide exchange factor activity"/>
    <property type="evidence" value="ECO:0007669"/>
    <property type="project" value="InterPro"/>
</dbReference>
<sequence>MKGPAGLRDLLVHIRPPPGSFVASMTATLRQMDDYHYAHLISTFGKIRSDVVVSTPSPRGRLYEDFLMETFIMFKDLIGKNVYPSDWVIMNIMQNKAIHARHIRRTDSHPRPQQTVPSCPRITIAPVMRWASAEEVLSSHTFCSTHRLELPPGFKLIYGL</sequence>
<protein>
    <submittedName>
        <fullName evidence="2">Dedicator of cytokinesis protein 1</fullName>
    </submittedName>
</protein>
<dbReference type="GO" id="GO:0005886">
    <property type="term" value="C:plasma membrane"/>
    <property type="evidence" value="ECO:0007669"/>
    <property type="project" value="TreeGrafter"/>
</dbReference>
<keyword evidence="3" id="KW-1185">Reference proteome</keyword>
<organism evidence="2 3">
    <name type="scientific">Liparis tanakae</name>
    <name type="common">Tanaka's snailfish</name>
    <dbReference type="NCBI Taxonomy" id="230148"/>
    <lineage>
        <taxon>Eukaryota</taxon>
        <taxon>Metazoa</taxon>
        <taxon>Chordata</taxon>
        <taxon>Craniata</taxon>
        <taxon>Vertebrata</taxon>
        <taxon>Euteleostomi</taxon>
        <taxon>Actinopterygii</taxon>
        <taxon>Neopterygii</taxon>
        <taxon>Teleostei</taxon>
        <taxon>Neoteleostei</taxon>
        <taxon>Acanthomorphata</taxon>
        <taxon>Eupercaria</taxon>
        <taxon>Perciformes</taxon>
        <taxon>Cottioidei</taxon>
        <taxon>Cottales</taxon>
        <taxon>Liparidae</taxon>
        <taxon>Liparis</taxon>
    </lineage>
</organism>
<name>A0A4Z2I747_9TELE</name>
<dbReference type="GO" id="GO:0031267">
    <property type="term" value="F:small GTPase binding"/>
    <property type="evidence" value="ECO:0007669"/>
    <property type="project" value="TreeGrafter"/>
</dbReference>
<dbReference type="OrthoDB" id="18896at2759"/>